<sequence>MPNPYVKKVLIVGGGISGLAAAVALHKIGIEAEIVEKELEWNVYGVGIIQPPNALRALNEIGLADACIKQGYSYPGFDYYTGQGHFMVKGDSPVIEGYPGVNGISRRKLHEFLLNAVENTGTKIYMGSTVNKLEDVSTGVQVELSNGISAVYDLVIGADGANSKVQKLLFGDIVQKYSGQGVWRYTLPRPKEVDRGLFYYGQKAKAGLVPMSEDEMYLLVTTHEPGNPRFPNDQLHVLLKERLTEFGGAIAEAANQITDPNQVVYRPIFTHMLPKPWYKGNVLLVGDAAHGTAPHLGQGASIAIEDVIVLADILRHNFGVEETFKVFMEKRYERCRLIVDNSDQLVEWELLTWNGQMNENINVGKYVYETLAKMNEPFLTEVNT</sequence>
<proteinExistence type="predicted"/>
<dbReference type="Proteomes" id="UP000234950">
    <property type="component" value="Unassembled WGS sequence"/>
</dbReference>
<dbReference type="Gene3D" id="3.50.50.60">
    <property type="entry name" value="FAD/NAD(P)-binding domain"/>
    <property type="match status" value="1"/>
</dbReference>
<evidence type="ECO:0000313" key="4">
    <source>
        <dbReference type="EMBL" id="PLS05397.1"/>
    </source>
</evidence>
<feature type="domain" description="FAD-binding" evidence="3">
    <location>
        <begin position="8"/>
        <end position="317"/>
    </location>
</feature>
<keyword evidence="5" id="KW-1185">Reference proteome</keyword>
<dbReference type="InterPro" id="IPR002938">
    <property type="entry name" value="FAD-bd"/>
</dbReference>
<protein>
    <recommendedName>
        <fullName evidence="3">FAD-binding domain-containing protein</fullName>
    </recommendedName>
</protein>
<dbReference type="InterPro" id="IPR036188">
    <property type="entry name" value="FAD/NAD-bd_sf"/>
</dbReference>
<dbReference type="Pfam" id="PF01494">
    <property type="entry name" value="FAD_binding_3"/>
    <property type="match status" value="1"/>
</dbReference>
<dbReference type="EMBL" id="PGVE01000041">
    <property type="protein sequence ID" value="PLS05397.1"/>
    <property type="molecule type" value="Genomic_DNA"/>
</dbReference>
<dbReference type="GO" id="GO:0004497">
    <property type="term" value="F:monooxygenase activity"/>
    <property type="evidence" value="ECO:0007669"/>
    <property type="project" value="UniProtKB-KW"/>
</dbReference>
<gene>
    <name evidence="4" type="ORF">CVD27_10385</name>
</gene>
<evidence type="ECO:0000313" key="5">
    <source>
        <dbReference type="Proteomes" id="UP000234950"/>
    </source>
</evidence>
<dbReference type="PANTHER" id="PTHR13789:SF309">
    <property type="entry name" value="PUTATIVE (AFU_ORTHOLOGUE AFUA_6G14510)-RELATED"/>
    <property type="match status" value="1"/>
</dbReference>
<accession>A0A2N5HIP3</accession>
<dbReference type="GO" id="GO:0071949">
    <property type="term" value="F:FAD binding"/>
    <property type="evidence" value="ECO:0007669"/>
    <property type="project" value="InterPro"/>
</dbReference>
<dbReference type="OrthoDB" id="9766816at2"/>
<comment type="caution">
    <text evidence="4">The sequence shown here is derived from an EMBL/GenBank/DDBJ whole genome shotgun (WGS) entry which is preliminary data.</text>
</comment>
<dbReference type="SUPFAM" id="SSF51905">
    <property type="entry name" value="FAD/NAD(P)-binding domain"/>
    <property type="match status" value="1"/>
</dbReference>
<evidence type="ECO:0000256" key="1">
    <source>
        <dbReference type="ARBA" id="ARBA00023002"/>
    </source>
</evidence>
<dbReference type="RefSeq" id="WP_101647837.1">
    <property type="nucleotide sequence ID" value="NZ_PGVE01000041.1"/>
</dbReference>
<evidence type="ECO:0000256" key="2">
    <source>
        <dbReference type="ARBA" id="ARBA00023033"/>
    </source>
</evidence>
<name>A0A2N5HIP3_9BACI</name>
<dbReference type="NCBIfam" id="NF005313">
    <property type="entry name" value="PRK06847.1"/>
    <property type="match status" value="1"/>
</dbReference>
<reference evidence="4 5" key="1">
    <citation type="submission" date="2017-11" db="EMBL/GenBank/DDBJ databases">
        <title>Comparitive Functional Genomics of Dry Heat Resistant strains isolated from the Viking Spacecraft.</title>
        <authorList>
            <person name="Seuylemezian A."/>
            <person name="Cooper K."/>
            <person name="Vaishampayan P."/>
        </authorList>
    </citation>
    <scope>NUCLEOTIDE SEQUENCE [LARGE SCALE GENOMIC DNA]</scope>
    <source>
        <strain evidence="4 5">V32-6</strain>
    </source>
</reference>
<evidence type="ECO:0000259" key="3">
    <source>
        <dbReference type="Pfam" id="PF01494"/>
    </source>
</evidence>
<dbReference type="InterPro" id="IPR050493">
    <property type="entry name" value="FAD-dep_Monooxygenase_BioMet"/>
</dbReference>
<dbReference type="AlphaFoldDB" id="A0A2N5HIP3"/>
<dbReference type="PANTHER" id="PTHR13789">
    <property type="entry name" value="MONOOXYGENASE"/>
    <property type="match status" value="1"/>
</dbReference>
<keyword evidence="2" id="KW-0503">Monooxygenase</keyword>
<organism evidence="4 5">
    <name type="scientific">Neobacillus cucumis</name>
    <dbReference type="NCBI Taxonomy" id="1740721"/>
    <lineage>
        <taxon>Bacteria</taxon>
        <taxon>Bacillati</taxon>
        <taxon>Bacillota</taxon>
        <taxon>Bacilli</taxon>
        <taxon>Bacillales</taxon>
        <taxon>Bacillaceae</taxon>
        <taxon>Neobacillus</taxon>
    </lineage>
</organism>
<keyword evidence="1" id="KW-0560">Oxidoreductase</keyword>
<dbReference type="PRINTS" id="PR00420">
    <property type="entry name" value="RNGMNOXGNASE"/>
</dbReference>